<dbReference type="RefSeq" id="WP_138749595.1">
    <property type="nucleotide sequence ID" value="NZ_VCLB01000009.1"/>
</dbReference>
<dbReference type="InterPro" id="IPR000550">
    <property type="entry name" value="Hppk"/>
</dbReference>
<reference evidence="14 15" key="1">
    <citation type="submission" date="2019-05" db="EMBL/GenBank/DDBJ databases">
        <authorList>
            <person name="Lee S.D."/>
        </authorList>
    </citation>
    <scope>NUCLEOTIDE SEQUENCE [LARGE SCALE GENOMIC DNA]</scope>
    <source>
        <strain evidence="14 15">GH2-6</strain>
    </source>
</reference>
<dbReference type="PANTHER" id="PTHR43071">
    <property type="entry name" value="2-AMINO-4-HYDROXY-6-HYDROXYMETHYLDIHYDROPTERIDINE PYROPHOSPHOKINASE"/>
    <property type="match status" value="1"/>
</dbReference>
<dbReference type="NCBIfam" id="TIGR01498">
    <property type="entry name" value="folK"/>
    <property type="match status" value="1"/>
</dbReference>
<dbReference type="InterPro" id="IPR035907">
    <property type="entry name" value="Hppk_sf"/>
</dbReference>
<comment type="similarity">
    <text evidence="2">Belongs to the HPPK family.</text>
</comment>
<dbReference type="OrthoDB" id="9808041at2"/>
<dbReference type="PANTHER" id="PTHR43071:SF1">
    <property type="entry name" value="2-AMINO-4-HYDROXY-6-HYDROXYMETHYLDIHYDROPTERIDINE PYROPHOSPHOKINASE"/>
    <property type="match status" value="1"/>
</dbReference>
<evidence type="ECO:0000313" key="15">
    <source>
        <dbReference type="Proteomes" id="UP000307874"/>
    </source>
</evidence>
<dbReference type="AlphaFoldDB" id="A0A5C4JM91"/>
<keyword evidence="15" id="KW-1185">Reference proteome</keyword>
<evidence type="ECO:0000256" key="1">
    <source>
        <dbReference type="ARBA" id="ARBA00005051"/>
    </source>
</evidence>
<dbReference type="CDD" id="cd00483">
    <property type="entry name" value="HPPK"/>
    <property type="match status" value="1"/>
</dbReference>
<comment type="pathway">
    <text evidence="1">Cofactor biosynthesis; tetrahydrofolate biosynthesis; 2-amino-4-hydroxy-6-hydroxymethyl-7,8-dihydropteridine diphosphate from 7,8-dihydroneopterin triphosphate: step 4/4.</text>
</comment>
<proteinExistence type="inferred from homology"/>
<organism evidence="14 15">
    <name type="scientific">Martelella lutilitoris</name>
    <dbReference type="NCBI Taxonomy" id="2583532"/>
    <lineage>
        <taxon>Bacteria</taxon>
        <taxon>Pseudomonadati</taxon>
        <taxon>Pseudomonadota</taxon>
        <taxon>Alphaproteobacteria</taxon>
        <taxon>Hyphomicrobiales</taxon>
        <taxon>Aurantimonadaceae</taxon>
        <taxon>Martelella</taxon>
    </lineage>
</organism>
<keyword evidence="6" id="KW-0547">Nucleotide-binding</keyword>
<dbReference type="Gene3D" id="3.30.70.560">
    <property type="entry name" value="7,8-Dihydro-6-hydroxymethylpterin-pyrophosphokinase HPPK"/>
    <property type="match status" value="1"/>
</dbReference>
<evidence type="ECO:0000256" key="3">
    <source>
        <dbReference type="ARBA" id="ARBA00013253"/>
    </source>
</evidence>
<evidence type="ECO:0000256" key="7">
    <source>
        <dbReference type="ARBA" id="ARBA00022777"/>
    </source>
</evidence>
<accession>A0A5C4JM91</accession>
<feature type="domain" description="7,8-dihydro-6-hydroxymethylpterin-pyrophosphokinase" evidence="13">
    <location>
        <begin position="93"/>
        <end position="104"/>
    </location>
</feature>
<sequence length="171" mass="19233">MMSNETVRATLGLGGNLGEPTEAMARALALLDADPQTRVIAVSRLYRTPPWGPVEQPPFINCCALIETQRAPEDLMRFCLDIEKRLKRVRDRRWGPRLIDIDILTFGDIKQESDLLTVPHPRMTERGFVLVPLSEIAPDLVVEGRTVVGWRDAAERDGIDPVSDDGSWWKS</sequence>
<dbReference type="PROSITE" id="PS00794">
    <property type="entry name" value="HPPK"/>
    <property type="match status" value="1"/>
</dbReference>
<dbReference type="GO" id="GO:0005524">
    <property type="term" value="F:ATP binding"/>
    <property type="evidence" value="ECO:0007669"/>
    <property type="project" value="UniProtKB-KW"/>
</dbReference>
<dbReference type="GO" id="GO:0046654">
    <property type="term" value="P:tetrahydrofolate biosynthetic process"/>
    <property type="evidence" value="ECO:0007669"/>
    <property type="project" value="UniProtKB-UniPathway"/>
</dbReference>
<dbReference type="SUPFAM" id="SSF55083">
    <property type="entry name" value="6-hydroxymethyl-7,8-dihydropterin pyrophosphokinase, HPPK"/>
    <property type="match status" value="1"/>
</dbReference>
<dbReference type="EMBL" id="VCLB01000009">
    <property type="protein sequence ID" value="TNB46606.1"/>
    <property type="molecule type" value="Genomic_DNA"/>
</dbReference>
<keyword evidence="9" id="KW-0289">Folate biosynthesis</keyword>
<comment type="function">
    <text evidence="10">Catalyzes the transfer of pyrophosphate from adenosine triphosphate (ATP) to 6-hydroxymethyl-7,8-dihydropterin, an enzymatic step in folate biosynthesis pathway.</text>
</comment>
<keyword evidence="8" id="KW-0067">ATP-binding</keyword>
<protein>
    <recommendedName>
        <fullName evidence="4">2-amino-4-hydroxy-6-hydroxymethyldihydropteridine pyrophosphokinase</fullName>
        <ecNumber evidence="3">2.7.6.3</ecNumber>
    </recommendedName>
    <alternativeName>
        <fullName evidence="11">6-hydroxymethyl-7,8-dihydropterin pyrophosphokinase</fullName>
    </alternativeName>
    <alternativeName>
        <fullName evidence="12">7,8-dihydro-6-hydroxymethylpterin-pyrophosphokinase</fullName>
    </alternativeName>
</protein>
<keyword evidence="7 14" id="KW-0418">Kinase</keyword>
<evidence type="ECO:0000256" key="6">
    <source>
        <dbReference type="ARBA" id="ARBA00022741"/>
    </source>
</evidence>
<dbReference type="GO" id="GO:0016301">
    <property type="term" value="F:kinase activity"/>
    <property type="evidence" value="ECO:0007669"/>
    <property type="project" value="UniProtKB-KW"/>
</dbReference>
<evidence type="ECO:0000256" key="10">
    <source>
        <dbReference type="ARBA" id="ARBA00029409"/>
    </source>
</evidence>
<evidence type="ECO:0000256" key="12">
    <source>
        <dbReference type="ARBA" id="ARBA00033413"/>
    </source>
</evidence>
<evidence type="ECO:0000256" key="8">
    <source>
        <dbReference type="ARBA" id="ARBA00022840"/>
    </source>
</evidence>
<keyword evidence="5 14" id="KW-0808">Transferase</keyword>
<dbReference type="Proteomes" id="UP000307874">
    <property type="component" value="Unassembled WGS sequence"/>
</dbReference>
<dbReference type="EC" id="2.7.6.3" evidence="3"/>
<evidence type="ECO:0000256" key="9">
    <source>
        <dbReference type="ARBA" id="ARBA00022909"/>
    </source>
</evidence>
<gene>
    <name evidence="14" type="primary">folK</name>
    <name evidence="14" type="ORF">FF124_16550</name>
</gene>
<evidence type="ECO:0000256" key="11">
    <source>
        <dbReference type="ARBA" id="ARBA00029766"/>
    </source>
</evidence>
<evidence type="ECO:0000313" key="14">
    <source>
        <dbReference type="EMBL" id="TNB46606.1"/>
    </source>
</evidence>
<dbReference type="UniPathway" id="UPA00077">
    <property type="reaction ID" value="UER00155"/>
</dbReference>
<comment type="caution">
    <text evidence="14">The sequence shown here is derived from an EMBL/GenBank/DDBJ whole genome shotgun (WGS) entry which is preliminary data.</text>
</comment>
<reference evidence="14 15" key="2">
    <citation type="submission" date="2019-06" db="EMBL/GenBank/DDBJ databases">
        <title>Martelella lutilitoris sp. nov., isolated from a tidal mudflat.</title>
        <authorList>
            <person name="Kim Y.-J."/>
        </authorList>
    </citation>
    <scope>NUCLEOTIDE SEQUENCE [LARGE SCALE GENOMIC DNA]</scope>
    <source>
        <strain evidence="14 15">GH2-6</strain>
    </source>
</reference>
<name>A0A5C4JM91_9HYPH</name>
<evidence type="ECO:0000259" key="13">
    <source>
        <dbReference type="PROSITE" id="PS00794"/>
    </source>
</evidence>
<evidence type="ECO:0000256" key="5">
    <source>
        <dbReference type="ARBA" id="ARBA00022679"/>
    </source>
</evidence>
<dbReference type="GO" id="GO:0003848">
    <property type="term" value="F:2-amino-4-hydroxy-6-hydroxymethyldihydropteridine diphosphokinase activity"/>
    <property type="evidence" value="ECO:0007669"/>
    <property type="project" value="UniProtKB-EC"/>
</dbReference>
<evidence type="ECO:0000256" key="2">
    <source>
        <dbReference type="ARBA" id="ARBA00005810"/>
    </source>
</evidence>
<dbReference type="GO" id="GO:0046656">
    <property type="term" value="P:folic acid biosynthetic process"/>
    <property type="evidence" value="ECO:0007669"/>
    <property type="project" value="UniProtKB-KW"/>
</dbReference>
<evidence type="ECO:0000256" key="4">
    <source>
        <dbReference type="ARBA" id="ARBA00016218"/>
    </source>
</evidence>
<dbReference type="Pfam" id="PF01288">
    <property type="entry name" value="HPPK"/>
    <property type="match status" value="1"/>
</dbReference>